<keyword evidence="6" id="KW-0961">Cell wall biogenesis/degradation</keyword>
<keyword evidence="4" id="KW-0133">Cell shape</keyword>
<evidence type="ECO:0000256" key="3">
    <source>
        <dbReference type="ARBA" id="ARBA00022801"/>
    </source>
</evidence>
<dbReference type="GO" id="GO:0009252">
    <property type="term" value="P:peptidoglycan biosynthetic process"/>
    <property type="evidence" value="ECO:0007669"/>
    <property type="project" value="UniProtKB-KW"/>
</dbReference>
<evidence type="ECO:0000256" key="4">
    <source>
        <dbReference type="ARBA" id="ARBA00022960"/>
    </source>
</evidence>
<keyword evidence="2" id="KW-0732">Signal</keyword>
<dbReference type="GO" id="GO:0071555">
    <property type="term" value="P:cell wall organization"/>
    <property type="evidence" value="ECO:0007669"/>
    <property type="project" value="UniProtKB-KW"/>
</dbReference>
<gene>
    <name evidence="11" type="primary">dacB</name>
    <name evidence="11" type="ORF">BT1A1_2094</name>
</gene>
<evidence type="ECO:0000256" key="7">
    <source>
        <dbReference type="PIRSR" id="PIRSR618044-1"/>
    </source>
</evidence>
<feature type="domain" description="Peptidase S11 D-alanyl-D-alanine carboxypeptidase A N-terminal" evidence="10">
    <location>
        <begin position="29"/>
        <end position="256"/>
    </location>
</feature>
<dbReference type="Gene3D" id="2.30.140.30">
    <property type="match status" value="1"/>
</dbReference>
<evidence type="ECO:0000256" key="6">
    <source>
        <dbReference type="ARBA" id="ARBA00023316"/>
    </source>
</evidence>
<dbReference type="Gene3D" id="3.40.710.10">
    <property type="entry name" value="DD-peptidase/beta-lactamase superfamily"/>
    <property type="match status" value="1"/>
</dbReference>
<evidence type="ECO:0000256" key="9">
    <source>
        <dbReference type="RuleBase" id="RU004016"/>
    </source>
</evidence>
<feature type="active site" description="Acyl-ester intermediate" evidence="7">
    <location>
        <position position="63"/>
    </location>
</feature>
<dbReference type="GO" id="GO:0009002">
    <property type="term" value="F:serine-type D-Ala-D-Ala carboxypeptidase activity"/>
    <property type="evidence" value="ECO:0007669"/>
    <property type="project" value="UniProtKB-EC"/>
</dbReference>
<keyword evidence="12" id="KW-1185">Reference proteome</keyword>
<dbReference type="GO" id="GO:0006508">
    <property type="term" value="P:proteolysis"/>
    <property type="evidence" value="ECO:0007669"/>
    <property type="project" value="InterPro"/>
</dbReference>
<dbReference type="PANTHER" id="PTHR21581:SF33">
    <property type="entry name" value="D-ALANYL-D-ALANINE CARBOXYPEPTIDASE DACB"/>
    <property type="match status" value="1"/>
</dbReference>
<dbReference type="InterPro" id="IPR001967">
    <property type="entry name" value="Peptidase_S11_N"/>
</dbReference>
<evidence type="ECO:0000259" key="10">
    <source>
        <dbReference type="Pfam" id="PF00768"/>
    </source>
</evidence>
<proteinExistence type="inferred from homology"/>
<dbReference type="Proteomes" id="UP000040576">
    <property type="component" value="Unassembled WGS sequence"/>
</dbReference>
<organism evidence="11 12">
    <name type="scientific">Caldibacillus thermoamylovorans</name>
    <dbReference type="NCBI Taxonomy" id="35841"/>
    <lineage>
        <taxon>Bacteria</taxon>
        <taxon>Bacillati</taxon>
        <taxon>Bacillota</taxon>
        <taxon>Bacilli</taxon>
        <taxon>Bacillales</taxon>
        <taxon>Bacillaceae</taxon>
        <taxon>Caldibacillus</taxon>
    </lineage>
</organism>
<dbReference type="SUPFAM" id="SSF56601">
    <property type="entry name" value="beta-lactamase/transpeptidase-like"/>
    <property type="match status" value="1"/>
</dbReference>
<dbReference type="AlphaFoldDB" id="A0A090IV18"/>
<reference evidence="11 12" key="1">
    <citation type="submission" date="2014-07" db="EMBL/GenBank/DDBJ databases">
        <authorList>
            <person name="Wibberg Daniel"/>
        </authorList>
    </citation>
    <scope>NUCLEOTIDE SEQUENCE [LARGE SCALE GENOMIC DNA]</scope>
</reference>
<name>A0A090IV18_9BACI</name>
<dbReference type="EC" id="3.4.16.4" evidence="11"/>
<keyword evidence="3 11" id="KW-0378">Hydrolase</keyword>
<evidence type="ECO:0000313" key="11">
    <source>
        <dbReference type="EMBL" id="CEE01916.1"/>
    </source>
</evidence>
<dbReference type="GO" id="GO:0008360">
    <property type="term" value="P:regulation of cell shape"/>
    <property type="evidence" value="ECO:0007669"/>
    <property type="project" value="UniProtKB-KW"/>
</dbReference>
<feature type="binding site" evidence="8">
    <location>
        <position position="226"/>
    </location>
    <ligand>
        <name>substrate</name>
    </ligand>
</feature>
<dbReference type="PRINTS" id="PR00725">
    <property type="entry name" value="DADACBPTASE1"/>
</dbReference>
<evidence type="ECO:0000313" key="12">
    <source>
        <dbReference type="Proteomes" id="UP000040576"/>
    </source>
</evidence>
<keyword evidence="5" id="KW-0573">Peptidoglycan synthesis</keyword>
<dbReference type="RefSeq" id="WP_034770737.1">
    <property type="nucleotide sequence ID" value="NZ_CCRF01000061.1"/>
</dbReference>
<evidence type="ECO:0000256" key="1">
    <source>
        <dbReference type="ARBA" id="ARBA00007164"/>
    </source>
</evidence>
<protein>
    <submittedName>
        <fullName evidence="11">D-alanyl-D-alanine carboxypeptidase DacB</fullName>
        <ecNumber evidence="11">3.4.16.4</ecNumber>
    </submittedName>
</protein>
<dbReference type="InterPro" id="IPR012338">
    <property type="entry name" value="Beta-lactam/transpept-like"/>
</dbReference>
<evidence type="ECO:0000256" key="2">
    <source>
        <dbReference type="ARBA" id="ARBA00022729"/>
    </source>
</evidence>
<dbReference type="PANTHER" id="PTHR21581">
    <property type="entry name" value="D-ALANYL-D-ALANINE CARBOXYPEPTIDASE"/>
    <property type="match status" value="1"/>
</dbReference>
<feature type="active site" description="Proton acceptor" evidence="7">
    <location>
        <position position="66"/>
    </location>
</feature>
<dbReference type="Pfam" id="PF00768">
    <property type="entry name" value="Peptidase_S11"/>
    <property type="match status" value="1"/>
</dbReference>
<dbReference type="EMBL" id="CCRF01000061">
    <property type="protein sequence ID" value="CEE01916.1"/>
    <property type="molecule type" value="Genomic_DNA"/>
</dbReference>
<keyword evidence="11" id="KW-0121">Carboxypeptidase</keyword>
<accession>A0A090IV18</accession>
<feature type="active site" evidence="7">
    <location>
        <position position="118"/>
    </location>
</feature>
<evidence type="ECO:0000256" key="8">
    <source>
        <dbReference type="PIRSR" id="PIRSR618044-2"/>
    </source>
</evidence>
<sequence length="385" mass="44381">MWVRCRRFLILVIFITMIVNVTPPIHTYANEINVSSYSAIVMDQKTGRVFFEKNAHEKRKIASITKIMTAILAIESNKMGETVTVSKKATRAEGSSVYLKPGEKIKLRDLVYGLMLRSGNDAAVAIAEHVGGSVDGFVFMMNEKAAQIGMENTHFANPHGLEDQDHYSSAYDMAILTKYAMENEEFRKISGTKVHYAPNPDSEWKRKWTNKNRLLTELYKYSTGGKTGYTKKAHRTLVSTASKNGMDLIAVTLNTPSQTDWTEHIQMFEYVFDHYDYQVIVPDGTIDKITKKIYKKHAYIAHEYVYPINEDEKESFHVHYRLIKPKKEWKKNTDKIPEVIGKTEIYFHDELIHTMPIYYDHENKQEPSFFDSFKQLFSSVVGAKL</sequence>
<evidence type="ECO:0000256" key="5">
    <source>
        <dbReference type="ARBA" id="ARBA00022984"/>
    </source>
</evidence>
<keyword evidence="11" id="KW-0645">Protease</keyword>
<dbReference type="InterPro" id="IPR018044">
    <property type="entry name" value="Peptidase_S11"/>
</dbReference>
<comment type="similarity">
    <text evidence="1 9">Belongs to the peptidase S11 family.</text>
</comment>